<dbReference type="AlphaFoldDB" id="A0AB39R276"/>
<dbReference type="RefSeq" id="WP_369228471.1">
    <property type="nucleotide sequence ID" value="NZ_CP163442.1"/>
</dbReference>
<evidence type="ECO:0000256" key="1">
    <source>
        <dbReference type="SAM" id="MobiDB-lite"/>
    </source>
</evidence>
<keyword evidence="2" id="KW-0614">Plasmid</keyword>
<evidence type="ECO:0000313" key="2">
    <source>
        <dbReference type="EMBL" id="XDQ49948.1"/>
    </source>
</evidence>
<accession>A0AB39R276</accession>
<organism evidence="2">
    <name type="scientific">Streptomyces sp. R39</name>
    <dbReference type="NCBI Taxonomy" id="3238631"/>
    <lineage>
        <taxon>Bacteria</taxon>
        <taxon>Bacillati</taxon>
        <taxon>Actinomycetota</taxon>
        <taxon>Actinomycetes</taxon>
        <taxon>Kitasatosporales</taxon>
        <taxon>Streptomycetaceae</taxon>
        <taxon>Streptomyces</taxon>
    </lineage>
</organism>
<name>A0AB39R276_9ACTN</name>
<protein>
    <recommendedName>
        <fullName evidence="3">PD-(D/E)XK nuclease family protein</fullName>
    </recommendedName>
</protein>
<proteinExistence type="predicted"/>
<gene>
    <name evidence="2" type="ORF">AB5J52_48370</name>
</gene>
<reference evidence="2" key="1">
    <citation type="submission" date="2024-07" db="EMBL/GenBank/DDBJ databases">
        <authorList>
            <person name="Yu S.T."/>
        </authorList>
    </citation>
    <scope>NUCLEOTIDE SEQUENCE</scope>
    <source>
        <strain evidence="2">R39</strain>
        <plasmid evidence="2">unnamed1</plasmid>
    </source>
</reference>
<evidence type="ECO:0008006" key="3">
    <source>
        <dbReference type="Google" id="ProtNLM"/>
    </source>
</evidence>
<dbReference type="EMBL" id="CP163442">
    <property type="protein sequence ID" value="XDQ49948.1"/>
    <property type="molecule type" value="Genomic_DNA"/>
</dbReference>
<geneLocation type="plasmid" evidence="2">
    <name>unnamed1</name>
</geneLocation>
<sequence>MTNTDADRPGPHRALPSTALVHIPLSAALESLPSAALATLRDALGLAVAPFTVGGELALAEKVRTIALLPAASKPDRSGPDAVVVKRVDGQLRMWLVEAKSSRHHAGRERARLGIFAALNARRAILETPTLDGWKPAVDEFARTWLGISKPDEDWLQAVSTALLGDWVDLLDEHLLDDAAGPGITLLKTESSHIHQQLQPLWRRKTGGRRLLSLDHGVAGGGRLVDLLADRTARADSSRLWEPETDRAAAVFGRLAPAEQDLAQAWAQGGRVSWPEAADLVGATEVDADHVRRKLRRLGHTHEQRLASASTTRGRAHPDSAGARG</sequence>
<feature type="region of interest" description="Disordered" evidence="1">
    <location>
        <begin position="295"/>
        <end position="325"/>
    </location>
</feature>